<dbReference type="GO" id="GO:0022857">
    <property type="term" value="F:transmembrane transporter activity"/>
    <property type="evidence" value="ECO:0007669"/>
    <property type="project" value="UniProtKB-UniRule"/>
</dbReference>
<evidence type="ECO:0000256" key="2">
    <source>
        <dbReference type="ARBA" id="ARBA00022448"/>
    </source>
</evidence>
<gene>
    <name evidence="11" type="ORF">GA0061099_1003475</name>
</gene>
<evidence type="ECO:0000256" key="1">
    <source>
        <dbReference type="ARBA" id="ARBA00004429"/>
    </source>
</evidence>
<accession>A0A1C3VA49</accession>
<dbReference type="PANTHER" id="PTHR35011">
    <property type="entry name" value="2,3-DIKETO-L-GULONATE TRAP TRANSPORTER SMALL PERMEASE PROTEIN YIAM"/>
    <property type="match status" value="1"/>
</dbReference>
<evidence type="ECO:0000313" key="11">
    <source>
        <dbReference type="EMBL" id="SCB24642.1"/>
    </source>
</evidence>
<keyword evidence="3" id="KW-1003">Cell membrane</keyword>
<keyword evidence="5 9" id="KW-0812">Transmembrane</keyword>
<evidence type="ECO:0000256" key="8">
    <source>
        <dbReference type="ARBA" id="ARBA00038436"/>
    </source>
</evidence>
<reference evidence="11 12" key="1">
    <citation type="submission" date="2016-08" db="EMBL/GenBank/DDBJ databases">
        <authorList>
            <person name="Seilhamer J.J."/>
        </authorList>
    </citation>
    <scope>NUCLEOTIDE SEQUENCE [LARGE SCALE GENOMIC DNA]</scope>
    <source>
        <strain evidence="11 12">CCBAU 10071</strain>
    </source>
</reference>
<keyword evidence="7 9" id="KW-0472">Membrane</keyword>
<dbReference type="InterPro" id="IPR007387">
    <property type="entry name" value="TRAP_DctQ"/>
</dbReference>
<name>A0A1C3VA49_9BRAD</name>
<evidence type="ECO:0000256" key="5">
    <source>
        <dbReference type="ARBA" id="ARBA00022692"/>
    </source>
</evidence>
<keyword evidence="2 9" id="KW-0813">Transport</keyword>
<evidence type="ECO:0000256" key="6">
    <source>
        <dbReference type="ARBA" id="ARBA00022989"/>
    </source>
</evidence>
<evidence type="ECO:0000256" key="4">
    <source>
        <dbReference type="ARBA" id="ARBA00022519"/>
    </source>
</evidence>
<dbReference type="AlphaFoldDB" id="A0A1C3VA49"/>
<evidence type="ECO:0000259" key="10">
    <source>
        <dbReference type="Pfam" id="PF04290"/>
    </source>
</evidence>
<evidence type="ECO:0000313" key="12">
    <source>
        <dbReference type="Proteomes" id="UP000183174"/>
    </source>
</evidence>
<comment type="similarity">
    <text evidence="8 9">Belongs to the TRAP transporter small permease family.</text>
</comment>
<dbReference type="InterPro" id="IPR055348">
    <property type="entry name" value="DctQ"/>
</dbReference>
<sequence>MVSLSPEASQSLNAAAPAPLRIVLDGIDRLGRLDGWIGGFCLLMLTLLMLCEVATRFLSNFLPFFPPTISIAWEYSSYLMAAAFTFGAAMTLRVGGHIRVVLLLKNAPVPVQRALEILSAAAGFAFMAFLTMAMAKFAWSAFVRGQVSTSSDTPLWFPQAIVTFGMLLLTLQFLARAIQAALGLPLEDHRMKASPVE</sequence>
<proteinExistence type="inferred from homology"/>
<comment type="subunit">
    <text evidence="9">The complex comprises the extracytoplasmic solute receptor protein and the two transmembrane proteins.</text>
</comment>
<feature type="transmembrane region" description="Helical" evidence="9">
    <location>
        <begin position="36"/>
        <end position="58"/>
    </location>
</feature>
<keyword evidence="4 9" id="KW-0997">Cell inner membrane</keyword>
<evidence type="ECO:0000256" key="3">
    <source>
        <dbReference type="ARBA" id="ARBA00022475"/>
    </source>
</evidence>
<keyword evidence="6 9" id="KW-1133">Transmembrane helix</keyword>
<dbReference type="RefSeq" id="WP_035998480.1">
    <property type="nucleotide sequence ID" value="NZ_FMAE01000003.1"/>
</dbReference>
<protein>
    <recommendedName>
        <fullName evidence="9">TRAP transporter small permease protein</fullName>
    </recommendedName>
</protein>
<evidence type="ECO:0000256" key="7">
    <source>
        <dbReference type="ARBA" id="ARBA00023136"/>
    </source>
</evidence>
<feature type="domain" description="Tripartite ATP-independent periplasmic transporters DctQ component" evidence="10">
    <location>
        <begin position="46"/>
        <end position="181"/>
    </location>
</feature>
<dbReference type="GO" id="GO:0005886">
    <property type="term" value="C:plasma membrane"/>
    <property type="evidence" value="ECO:0007669"/>
    <property type="project" value="UniProtKB-SubCell"/>
</dbReference>
<feature type="transmembrane region" description="Helical" evidence="9">
    <location>
        <begin position="78"/>
        <end position="102"/>
    </location>
</feature>
<comment type="function">
    <text evidence="9">Part of the tripartite ATP-independent periplasmic (TRAP) transport system.</text>
</comment>
<dbReference type="Pfam" id="PF04290">
    <property type="entry name" value="DctQ"/>
    <property type="match status" value="1"/>
</dbReference>
<dbReference type="EMBL" id="FMAE01000003">
    <property type="protein sequence ID" value="SCB24642.1"/>
    <property type="molecule type" value="Genomic_DNA"/>
</dbReference>
<dbReference type="Proteomes" id="UP000183174">
    <property type="component" value="Unassembled WGS sequence"/>
</dbReference>
<feature type="transmembrane region" description="Helical" evidence="9">
    <location>
        <begin position="155"/>
        <end position="175"/>
    </location>
</feature>
<organism evidence="11 12">
    <name type="scientific">Bradyrhizobium yuanmingense</name>
    <dbReference type="NCBI Taxonomy" id="108015"/>
    <lineage>
        <taxon>Bacteria</taxon>
        <taxon>Pseudomonadati</taxon>
        <taxon>Pseudomonadota</taxon>
        <taxon>Alphaproteobacteria</taxon>
        <taxon>Hyphomicrobiales</taxon>
        <taxon>Nitrobacteraceae</taxon>
        <taxon>Bradyrhizobium</taxon>
    </lineage>
</organism>
<feature type="transmembrane region" description="Helical" evidence="9">
    <location>
        <begin position="114"/>
        <end position="135"/>
    </location>
</feature>
<evidence type="ECO:0000256" key="9">
    <source>
        <dbReference type="RuleBase" id="RU369079"/>
    </source>
</evidence>
<dbReference type="GO" id="GO:0015740">
    <property type="term" value="P:C4-dicarboxylate transport"/>
    <property type="evidence" value="ECO:0007669"/>
    <property type="project" value="TreeGrafter"/>
</dbReference>
<dbReference type="PANTHER" id="PTHR35011:SF10">
    <property type="entry name" value="TRAP TRANSPORTER SMALL PERMEASE PROTEIN"/>
    <property type="match status" value="1"/>
</dbReference>
<comment type="subcellular location">
    <subcellularLocation>
        <location evidence="1 9">Cell inner membrane</location>
        <topology evidence="1 9">Multi-pass membrane protein</topology>
    </subcellularLocation>
</comment>